<dbReference type="Pfam" id="PF13832">
    <property type="entry name" value="zf-HC5HC2H_2"/>
    <property type="match status" value="1"/>
</dbReference>
<dbReference type="PROSITE" id="PS51805">
    <property type="entry name" value="EPHD"/>
    <property type="match status" value="1"/>
</dbReference>
<keyword evidence="1" id="KW-0479">Metal-binding</keyword>
<dbReference type="Gene3D" id="3.30.40.10">
    <property type="entry name" value="Zinc/RING finger domain, C3HC4 (zinc finger)"/>
    <property type="match status" value="2"/>
</dbReference>
<gene>
    <name evidence="8" type="ORF">NE237_032714</name>
</gene>
<dbReference type="PANTHER" id="PTHR13793">
    <property type="entry name" value="PHD FINGER PROTEINS"/>
    <property type="match status" value="1"/>
</dbReference>
<evidence type="ECO:0000259" key="7">
    <source>
        <dbReference type="PROSITE" id="PS51805"/>
    </source>
</evidence>
<accession>A0A9Q0L3M7</accession>
<dbReference type="EMBL" id="JAMYWD010000001">
    <property type="protein sequence ID" value="KAJ4981877.1"/>
    <property type="molecule type" value="Genomic_DNA"/>
</dbReference>
<keyword evidence="9" id="KW-1185">Reference proteome</keyword>
<evidence type="ECO:0000256" key="1">
    <source>
        <dbReference type="ARBA" id="ARBA00022723"/>
    </source>
</evidence>
<dbReference type="Proteomes" id="UP001141806">
    <property type="component" value="Unassembled WGS sequence"/>
</dbReference>
<evidence type="ECO:0008006" key="10">
    <source>
        <dbReference type="Google" id="ProtNLM"/>
    </source>
</evidence>
<protein>
    <recommendedName>
        <fullName evidence="10">Protein Jade-1</fullName>
    </recommendedName>
</protein>
<feature type="domain" description="PHD-type" evidence="6">
    <location>
        <begin position="112"/>
        <end position="165"/>
    </location>
</feature>
<dbReference type="InterPro" id="IPR019787">
    <property type="entry name" value="Znf_PHD-finger"/>
</dbReference>
<dbReference type="Pfam" id="PF00628">
    <property type="entry name" value="PHD"/>
    <property type="match status" value="1"/>
</dbReference>
<dbReference type="InterPro" id="IPR050701">
    <property type="entry name" value="Histone_Mod_Regulator"/>
</dbReference>
<evidence type="ECO:0000256" key="4">
    <source>
        <dbReference type="PROSITE-ProRule" id="PRU00146"/>
    </source>
</evidence>
<proteinExistence type="predicted"/>
<dbReference type="InterPro" id="IPR034732">
    <property type="entry name" value="EPHD"/>
</dbReference>
<dbReference type="InterPro" id="IPR011011">
    <property type="entry name" value="Znf_FYVE_PHD"/>
</dbReference>
<evidence type="ECO:0000256" key="5">
    <source>
        <dbReference type="SAM" id="MobiDB-lite"/>
    </source>
</evidence>
<dbReference type="InterPro" id="IPR013083">
    <property type="entry name" value="Znf_RING/FYVE/PHD"/>
</dbReference>
<dbReference type="PROSITE" id="PS50016">
    <property type="entry name" value="ZF_PHD_2"/>
    <property type="match status" value="1"/>
</dbReference>
<dbReference type="OrthoDB" id="20839at2759"/>
<dbReference type="PANTHER" id="PTHR13793:SF148">
    <property type="entry name" value="RING_FYVE_PHD ZINC FINGER SUPERFAMILY PROTEIN"/>
    <property type="match status" value="1"/>
</dbReference>
<evidence type="ECO:0000313" key="9">
    <source>
        <dbReference type="Proteomes" id="UP001141806"/>
    </source>
</evidence>
<dbReference type="AlphaFoldDB" id="A0A9Q0L3M7"/>
<evidence type="ECO:0000256" key="2">
    <source>
        <dbReference type="ARBA" id="ARBA00022771"/>
    </source>
</evidence>
<dbReference type="SUPFAM" id="SSF57903">
    <property type="entry name" value="FYVE/PHD zinc finger"/>
    <property type="match status" value="1"/>
</dbReference>
<organism evidence="8 9">
    <name type="scientific">Protea cynaroides</name>
    <dbReference type="NCBI Taxonomy" id="273540"/>
    <lineage>
        <taxon>Eukaryota</taxon>
        <taxon>Viridiplantae</taxon>
        <taxon>Streptophyta</taxon>
        <taxon>Embryophyta</taxon>
        <taxon>Tracheophyta</taxon>
        <taxon>Spermatophyta</taxon>
        <taxon>Magnoliopsida</taxon>
        <taxon>Proteales</taxon>
        <taxon>Proteaceae</taxon>
        <taxon>Protea</taxon>
    </lineage>
</organism>
<dbReference type="GO" id="GO:0008270">
    <property type="term" value="F:zinc ion binding"/>
    <property type="evidence" value="ECO:0007669"/>
    <property type="project" value="UniProtKB-KW"/>
</dbReference>
<dbReference type="InterPro" id="IPR001965">
    <property type="entry name" value="Znf_PHD"/>
</dbReference>
<feature type="region of interest" description="Disordered" evidence="5">
    <location>
        <begin position="1"/>
        <end position="44"/>
    </location>
</feature>
<dbReference type="SMART" id="SM00249">
    <property type="entry name" value="PHD"/>
    <property type="match status" value="2"/>
</dbReference>
<name>A0A9Q0L3M7_9MAGN</name>
<dbReference type="CDD" id="cd15571">
    <property type="entry name" value="ePHD"/>
    <property type="match status" value="1"/>
</dbReference>
<dbReference type="CDD" id="cd15492">
    <property type="entry name" value="PHD_BRPF_JADE_like"/>
    <property type="match status" value="1"/>
</dbReference>
<dbReference type="GO" id="GO:0006357">
    <property type="term" value="P:regulation of transcription by RNA polymerase II"/>
    <property type="evidence" value="ECO:0007669"/>
    <property type="project" value="TreeGrafter"/>
</dbReference>
<evidence type="ECO:0000259" key="6">
    <source>
        <dbReference type="PROSITE" id="PS50016"/>
    </source>
</evidence>
<reference evidence="8" key="1">
    <citation type="journal article" date="2023" name="Plant J.">
        <title>The genome of the king protea, Protea cynaroides.</title>
        <authorList>
            <person name="Chang J."/>
            <person name="Duong T.A."/>
            <person name="Schoeman C."/>
            <person name="Ma X."/>
            <person name="Roodt D."/>
            <person name="Barker N."/>
            <person name="Li Z."/>
            <person name="Van de Peer Y."/>
            <person name="Mizrachi E."/>
        </authorList>
    </citation>
    <scope>NUCLEOTIDE SEQUENCE</scope>
    <source>
        <tissue evidence="8">Young leaves</tissue>
    </source>
</reference>
<keyword evidence="3" id="KW-0862">Zinc</keyword>
<keyword evidence="2 4" id="KW-0863">Zinc-finger</keyword>
<feature type="domain" description="PHD-type" evidence="7">
    <location>
        <begin position="170"/>
        <end position="282"/>
    </location>
</feature>
<evidence type="ECO:0000256" key="3">
    <source>
        <dbReference type="ARBA" id="ARBA00022833"/>
    </source>
</evidence>
<comment type="caution">
    <text evidence="8">The sequence shown here is derived from an EMBL/GenBank/DDBJ whole genome shotgun (WGS) entry which is preliminary data.</text>
</comment>
<sequence length="304" mass="33961">MEGSIHGLPPLKRFKLLQQEEDENTRSSSRLPAKKRQESRNPPNLPFNTIPCCLPAKKRVWALQPLSPQKTSCPFDLNIEYQPSPEKKPSRVIAESEETYEGIHGGGEDDDGIVCDICQSTDGDPSDPIVLCDGCDLMVHATCYGKPLIQGIPEGDWFCTRCENSGDDADYYCCLCPIERGAMKPTTDGRWGHIMCALLVPEVFFKDPEGRDGIDCSRVPPRRWEGTCYLCHSATGCVIECSEPKCPLAFHVGCGLKEDLCIEYREGRSRGAIVAGFCKTHTELWKKEQQSGKFKIVAREQQKK</sequence>
<evidence type="ECO:0000313" key="8">
    <source>
        <dbReference type="EMBL" id="KAJ4981877.1"/>
    </source>
</evidence>